<dbReference type="Pfam" id="PF06983">
    <property type="entry name" value="3-dmu-9_3-mt"/>
    <property type="match status" value="1"/>
</dbReference>
<dbReference type="Gene3D" id="3.10.180.10">
    <property type="entry name" value="2,3-Dihydroxybiphenyl 1,2-Dioxygenase, domain 1"/>
    <property type="match status" value="1"/>
</dbReference>
<protein>
    <submittedName>
        <fullName evidence="2">3-demethylubiquinone-9 3-methyltransferase (Glyoxalase superfamily)</fullName>
    </submittedName>
</protein>
<dbReference type="SUPFAM" id="SSF54593">
    <property type="entry name" value="Glyoxalase/Bleomycin resistance protein/Dihydroxybiphenyl dioxygenase"/>
    <property type="match status" value="1"/>
</dbReference>
<evidence type="ECO:0000313" key="2">
    <source>
        <dbReference type="EMBL" id="MBP1860976.1"/>
    </source>
</evidence>
<name>A0ABS4ET56_9HYPH</name>
<gene>
    <name evidence="2" type="ORF">J2Z75_004504</name>
</gene>
<proteinExistence type="predicted"/>
<dbReference type="RefSeq" id="WP_209854969.1">
    <property type="nucleotide sequence ID" value="NZ_JAGGJV010000009.1"/>
</dbReference>
<evidence type="ECO:0000259" key="1">
    <source>
        <dbReference type="Pfam" id="PF06983"/>
    </source>
</evidence>
<dbReference type="InterPro" id="IPR029068">
    <property type="entry name" value="Glyas_Bleomycin-R_OHBP_Dase"/>
</dbReference>
<keyword evidence="3" id="KW-1185">Reference proteome</keyword>
<dbReference type="PANTHER" id="PTHR33990">
    <property type="entry name" value="PROTEIN YJDN-RELATED"/>
    <property type="match status" value="1"/>
</dbReference>
<dbReference type="PANTHER" id="PTHR33990:SF2">
    <property type="entry name" value="PHNB-LIKE DOMAIN-CONTAINING PROTEIN"/>
    <property type="match status" value="1"/>
</dbReference>
<dbReference type="Proteomes" id="UP000823786">
    <property type="component" value="Unassembled WGS sequence"/>
</dbReference>
<dbReference type="CDD" id="cd06588">
    <property type="entry name" value="PhnB_like"/>
    <property type="match status" value="1"/>
</dbReference>
<evidence type="ECO:0000313" key="3">
    <source>
        <dbReference type="Proteomes" id="UP000823786"/>
    </source>
</evidence>
<sequence length="151" mass="17024">MQKITPFLWFDDRLDEALEFYTSIFRNAKVTYHKRGPDGKTFTAAFELEGQEFMGLNGGPHYHFTPAISFFVKCADQAEVDHYWDSLLEGGHAQQCGWLTDRFGVSWQIIPDALMRLLNDPDAARAGRTMDAMMRMVKLDVAALEKAAAGG</sequence>
<dbReference type="EMBL" id="JAGGJV010000009">
    <property type="protein sequence ID" value="MBP1860976.1"/>
    <property type="molecule type" value="Genomic_DNA"/>
</dbReference>
<accession>A0ABS4ET56</accession>
<feature type="domain" description="PhnB-like" evidence="1">
    <location>
        <begin position="2"/>
        <end position="110"/>
    </location>
</feature>
<organism evidence="2 3">
    <name type="scientific">Rhizobium herbae</name>
    <dbReference type="NCBI Taxonomy" id="508661"/>
    <lineage>
        <taxon>Bacteria</taxon>
        <taxon>Pseudomonadati</taxon>
        <taxon>Pseudomonadota</taxon>
        <taxon>Alphaproteobacteria</taxon>
        <taxon>Hyphomicrobiales</taxon>
        <taxon>Rhizobiaceae</taxon>
        <taxon>Rhizobium/Agrobacterium group</taxon>
        <taxon>Rhizobium</taxon>
    </lineage>
</organism>
<dbReference type="PIRSF" id="PIRSF021700">
    <property type="entry name" value="3_dmu_93_MTrfase"/>
    <property type="match status" value="1"/>
</dbReference>
<dbReference type="InterPro" id="IPR009725">
    <property type="entry name" value="3_dmu_93_MTrfase"/>
</dbReference>
<dbReference type="InterPro" id="IPR028973">
    <property type="entry name" value="PhnB-like"/>
</dbReference>
<reference evidence="2 3" key="1">
    <citation type="submission" date="2021-03" db="EMBL/GenBank/DDBJ databases">
        <title>Genomic Encyclopedia of Type Strains, Phase IV (KMG-IV): sequencing the most valuable type-strain genomes for metagenomic binning, comparative biology and taxonomic classification.</title>
        <authorList>
            <person name="Goeker M."/>
        </authorList>
    </citation>
    <scope>NUCLEOTIDE SEQUENCE [LARGE SCALE GENOMIC DNA]</scope>
    <source>
        <strain evidence="2 3">DSM 26427</strain>
    </source>
</reference>
<comment type="caution">
    <text evidence="2">The sequence shown here is derived from an EMBL/GenBank/DDBJ whole genome shotgun (WGS) entry which is preliminary data.</text>
</comment>